<evidence type="ECO:0000313" key="3">
    <source>
        <dbReference type="Proteomes" id="UP000252884"/>
    </source>
</evidence>
<reference evidence="2 3" key="1">
    <citation type="submission" date="2018-07" db="EMBL/GenBank/DDBJ databases">
        <title>Genomic Encyclopedia of Type Strains, Phase IV (KMG-IV): sequencing the most valuable type-strain genomes for metagenomic binning, comparative biology and taxonomic classification.</title>
        <authorList>
            <person name="Goeker M."/>
        </authorList>
    </citation>
    <scope>NUCLEOTIDE SEQUENCE [LARGE SCALE GENOMIC DNA]</scope>
    <source>
        <strain evidence="2 3">DSM 21634</strain>
    </source>
</reference>
<gene>
    <name evidence="2" type="ORF">DES41_11930</name>
</gene>
<keyword evidence="3" id="KW-1185">Reference proteome</keyword>
<feature type="compositionally biased region" description="Polar residues" evidence="1">
    <location>
        <begin position="36"/>
        <end position="48"/>
    </location>
</feature>
<protein>
    <submittedName>
        <fullName evidence="2">Uncharacterized protein</fullName>
    </submittedName>
</protein>
<dbReference type="AlphaFoldDB" id="A0A368X6G8"/>
<evidence type="ECO:0000256" key="1">
    <source>
        <dbReference type="SAM" id="MobiDB-lite"/>
    </source>
</evidence>
<dbReference type="OrthoDB" id="8854803at2"/>
<organism evidence="2 3">
    <name type="scientific">Pseudorhodoferax soli</name>
    <dbReference type="NCBI Taxonomy" id="545864"/>
    <lineage>
        <taxon>Bacteria</taxon>
        <taxon>Pseudomonadati</taxon>
        <taxon>Pseudomonadota</taxon>
        <taxon>Betaproteobacteria</taxon>
        <taxon>Burkholderiales</taxon>
        <taxon>Comamonadaceae</taxon>
    </lineage>
</organism>
<dbReference type="EMBL" id="QPJK01000019">
    <property type="protein sequence ID" value="RCW63425.1"/>
    <property type="molecule type" value="Genomic_DNA"/>
</dbReference>
<accession>A0A368X6G8</accession>
<comment type="caution">
    <text evidence="2">The sequence shown here is derived from an EMBL/GenBank/DDBJ whole genome shotgun (WGS) entry which is preliminary data.</text>
</comment>
<evidence type="ECO:0000313" key="2">
    <source>
        <dbReference type="EMBL" id="RCW63425.1"/>
    </source>
</evidence>
<proteinExistence type="predicted"/>
<sequence>MPNPYDATLSAPSLVTSALHEGQQFMQRLAGRVSAGSESASQAPQATDGQGDWPDLDQRVRAVGEW</sequence>
<dbReference type="RefSeq" id="WP_147283063.1">
    <property type="nucleotide sequence ID" value="NZ_QPJK01000019.1"/>
</dbReference>
<dbReference type="Proteomes" id="UP000252884">
    <property type="component" value="Unassembled WGS sequence"/>
</dbReference>
<feature type="region of interest" description="Disordered" evidence="1">
    <location>
        <begin position="31"/>
        <end position="55"/>
    </location>
</feature>
<name>A0A368X6G8_9BURK</name>